<sequence>MMKKVRSVRILIIAVIWFIVCPGSPLLAQDGGNLVRGKKYHPKMESVLGRLAEEYSQDKAVARNFAFQRKIAFEDDMVTVILVPPAGEIASVIDRESLSLYGVTVEAVSQHLLRAKIPLSRLIELADKIDNISYIRLPYTPLPASVISEGVALTNAVDYHTVGYQGQNTRIAVIDLGFQELEITQDVGELPLNVISKDFTGTGLTTGSSHGTHVAQIVYDMAPQAQLYFIKIADEVDLENAKDYCISQGVDIINHSWGWPNTNFTDGTGLVCDIANDARSNNILWVNAAGNAAGKHYQRFFSDIDGDGWHEFSSGTSESNSFAADPWNEAIIFLTWDTWPTTDQDYDLYLYDSDSNLVASSTNRQTGTQPPTEKIVYQAPAYGTYNIKIFNFSASGNEELKLFTFDYDLWFRNAASSLWPPADAAGVISVGAIDQANWQTGPQESYSSQGPTNDGRIKPDISVPDGVMRYADGGAGRGYGTSYAAPHVAGAALLILNRFPDVTTSELRSILEGWAVDIGQQGKDNVYGSGLLDLRLSGFPVLSWTGETDYLSDGLNPEKGNTSSQFVYRVKYTSEDNYAVKDGYPKVHILKAGQEIAGSPFSMVEVDSNGTSYSDGNLYSYTRALSSPGEDYSYYFEAKDVNDAQAFGPASRELSGPSLVLSVNLENLIVYPNPFEPTRGHSGIVFAGLTIDATIRIFDLNGREILRKDTIWQISWVWDARNEQGEIISRGIYIYLVTNSQGEKKIGKIAVIK</sequence>
<evidence type="ECO:0000256" key="5">
    <source>
        <dbReference type="SAM" id="MobiDB-lite"/>
    </source>
</evidence>
<protein>
    <recommendedName>
        <fullName evidence="6">Peptidase S8/S53 domain-containing protein</fullName>
    </recommendedName>
</protein>
<evidence type="ECO:0000256" key="2">
    <source>
        <dbReference type="ARBA" id="ARBA00022670"/>
    </source>
</evidence>
<comment type="caution">
    <text evidence="7">The sequence shown here is derived from an EMBL/GenBank/DDBJ whole genome shotgun (WGS) entry which is preliminary data.</text>
</comment>
<dbReference type="SUPFAM" id="SSF52743">
    <property type="entry name" value="Subtilisin-like"/>
    <property type="match status" value="1"/>
</dbReference>
<dbReference type="EMBL" id="LAZR01016286">
    <property type="protein sequence ID" value="KKM05157.1"/>
    <property type="molecule type" value="Genomic_DNA"/>
</dbReference>
<dbReference type="AlphaFoldDB" id="A0A0F9HPG7"/>
<evidence type="ECO:0000313" key="7">
    <source>
        <dbReference type="EMBL" id="KKM05157.1"/>
    </source>
</evidence>
<evidence type="ECO:0000256" key="4">
    <source>
        <dbReference type="ARBA" id="ARBA00022825"/>
    </source>
</evidence>
<name>A0A0F9HPG7_9ZZZZ</name>
<dbReference type="GO" id="GO:0004252">
    <property type="term" value="F:serine-type endopeptidase activity"/>
    <property type="evidence" value="ECO:0007669"/>
    <property type="project" value="InterPro"/>
</dbReference>
<keyword evidence="3" id="KW-0378">Hydrolase</keyword>
<dbReference type="InterPro" id="IPR026444">
    <property type="entry name" value="Secre_tail"/>
</dbReference>
<dbReference type="GO" id="GO:0006508">
    <property type="term" value="P:proteolysis"/>
    <property type="evidence" value="ECO:0007669"/>
    <property type="project" value="UniProtKB-KW"/>
</dbReference>
<dbReference type="InterPro" id="IPR000209">
    <property type="entry name" value="Peptidase_S8/S53_dom"/>
</dbReference>
<dbReference type="PROSITE" id="PS00138">
    <property type="entry name" value="SUBTILASE_SER"/>
    <property type="match status" value="1"/>
</dbReference>
<proteinExistence type="inferred from homology"/>
<evidence type="ECO:0000259" key="6">
    <source>
        <dbReference type="Pfam" id="PF00082"/>
    </source>
</evidence>
<evidence type="ECO:0000256" key="3">
    <source>
        <dbReference type="ARBA" id="ARBA00022801"/>
    </source>
</evidence>
<evidence type="ECO:0000256" key="1">
    <source>
        <dbReference type="ARBA" id="ARBA00011073"/>
    </source>
</evidence>
<dbReference type="PROSITE" id="PS51892">
    <property type="entry name" value="SUBTILASE"/>
    <property type="match status" value="1"/>
</dbReference>
<dbReference type="PANTHER" id="PTHR43806:SF11">
    <property type="entry name" value="CEREVISIN-RELATED"/>
    <property type="match status" value="1"/>
</dbReference>
<comment type="similarity">
    <text evidence="1">Belongs to the peptidase S8 family.</text>
</comment>
<dbReference type="PANTHER" id="PTHR43806">
    <property type="entry name" value="PEPTIDASE S8"/>
    <property type="match status" value="1"/>
</dbReference>
<feature type="region of interest" description="Disordered" evidence="5">
    <location>
        <begin position="440"/>
        <end position="461"/>
    </location>
</feature>
<keyword evidence="4" id="KW-0720">Serine protease</keyword>
<feature type="domain" description="Peptidase S8/S53" evidence="6">
    <location>
        <begin position="196"/>
        <end position="293"/>
    </location>
</feature>
<dbReference type="NCBIfam" id="TIGR04183">
    <property type="entry name" value="Por_Secre_tail"/>
    <property type="match status" value="1"/>
</dbReference>
<reference evidence="7" key="1">
    <citation type="journal article" date="2015" name="Nature">
        <title>Complex archaea that bridge the gap between prokaryotes and eukaryotes.</title>
        <authorList>
            <person name="Spang A."/>
            <person name="Saw J.H."/>
            <person name="Jorgensen S.L."/>
            <person name="Zaremba-Niedzwiedzka K."/>
            <person name="Martijn J."/>
            <person name="Lind A.E."/>
            <person name="van Eijk R."/>
            <person name="Schleper C."/>
            <person name="Guy L."/>
            <person name="Ettema T.J."/>
        </authorList>
    </citation>
    <scope>NUCLEOTIDE SEQUENCE</scope>
</reference>
<accession>A0A0F9HPG7</accession>
<organism evidence="7">
    <name type="scientific">marine sediment metagenome</name>
    <dbReference type="NCBI Taxonomy" id="412755"/>
    <lineage>
        <taxon>unclassified sequences</taxon>
        <taxon>metagenomes</taxon>
        <taxon>ecological metagenomes</taxon>
    </lineage>
</organism>
<dbReference type="InterPro" id="IPR036852">
    <property type="entry name" value="Peptidase_S8/S53_dom_sf"/>
</dbReference>
<dbReference type="PRINTS" id="PR00723">
    <property type="entry name" value="SUBTILISIN"/>
</dbReference>
<gene>
    <name evidence="7" type="ORF">LCGC14_1756950</name>
</gene>
<keyword evidence="2" id="KW-0645">Protease</keyword>
<dbReference type="Pfam" id="PF00082">
    <property type="entry name" value="Peptidase_S8"/>
    <property type="match status" value="2"/>
</dbReference>
<dbReference type="InterPro" id="IPR050131">
    <property type="entry name" value="Peptidase_S8_subtilisin-like"/>
</dbReference>
<dbReference type="Gene3D" id="3.40.50.200">
    <property type="entry name" value="Peptidase S8/S53 domain"/>
    <property type="match status" value="2"/>
</dbReference>
<feature type="domain" description="Peptidase S8/S53" evidence="6">
    <location>
        <begin position="367"/>
        <end position="530"/>
    </location>
</feature>
<dbReference type="InterPro" id="IPR015500">
    <property type="entry name" value="Peptidase_S8_subtilisin-rel"/>
</dbReference>
<dbReference type="InterPro" id="IPR023828">
    <property type="entry name" value="Peptidase_S8_Ser-AS"/>
</dbReference>
<feature type="compositionally biased region" description="Polar residues" evidence="5">
    <location>
        <begin position="440"/>
        <end position="452"/>
    </location>
</feature>